<dbReference type="EMBL" id="JAAFGW010000186">
    <property type="protein sequence ID" value="NDP48968.1"/>
    <property type="molecule type" value="Genomic_DNA"/>
</dbReference>
<feature type="compositionally biased region" description="Polar residues" evidence="2">
    <location>
        <begin position="169"/>
        <end position="181"/>
    </location>
</feature>
<dbReference type="Proteomes" id="UP000483432">
    <property type="component" value="Unassembled WGS sequence"/>
</dbReference>
<keyword evidence="4" id="KW-0732">Signal</keyword>
<reference evidence="6 7" key="1">
    <citation type="submission" date="2019-09" db="EMBL/GenBank/DDBJ databases">
        <title>H2 Metabolism Revealed by Metagenomic Analysis in Subglacial Sediment of East Antarctica.</title>
        <authorList>
            <person name="Yang Z."/>
            <person name="Zhang Y."/>
            <person name="Lv Y."/>
            <person name="Yan W."/>
            <person name="Xiao X."/>
            <person name="Sun B."/>
            <person name="Ma H."/>
        </authorList>
    </citation>
    <scope>NUCLEOTIDE SEQUENCE [LARGE SCALE GENOMIC DNA]</scope>
    <source>
        <strain evidence="6">Bin2_2</strain>
    </source>
</reference>
<organism evidence="6 7">
    <name type="scientific">Sulfuriferula multivorans</name>
    <dbReference type="NCBI Taxonomy" id="1559896"/>
    <lineage>
        <taxon>Bacteria</taxon>
        <taxon>Pseudomonadati</taxon>
        <taxon>Pseudomonadota</taxon>
        <taxon>Betaproteobacteria</taxon>
        <taxon>Nitrosomonadales</taxon>
        <taxon>Sulfuricellaceae</taxon>
        <taxon>Sulfuriferula</taxon>
    </lineage>
</organism>
<dbReference type="AlphaFoldDB" id="A0A7C9TDA5"/>
<keyword evidence="3" id="KW-0812">Transmembrane</keyword>
<keyword evidence="1" id="KW-0175">Coiled coil</keyword>
<comment type="caution">
    <text evidence="6">The sequence shown here is derived from an EMBL/GenBank/DDBJ whole genome shotgun (WGS) entry which is preliminary data.</text>
</comment>
<evidence type="ECO:0000313" key="6">
    <source>
        <dbReference type="EMBL" id="NDP48968.1"/>
    </source>
</evidence>
<evidence type="ECO:0000256" key="2">
    <source>
        <dbReference type="SAM" id="MobiDB-lite"/>
    </source>
</evidence>
<feature type="transmembrane region" description="Helical" evidence="3">
    <location>
        <begin position="274"/>
        <end position="294"/>
    </location>
</feature>
<dbReference type="InterPro" id="IPR057840">
    <property type="entry name" value="FimV_N"/>
</dbReference>
<sequence length="511" mass="55709">MNLKSVGLLLSLLYASSAIALGLGELSVRSHLGQALHVTVKILGTNAATAAGCFSLAPAEGAAVPPPRAQLSLDQGDGQALLHIRTTYTVNDPVAQFSLISDCESRLRRDYVVLLDPPEREAPVLRQEIPAATTQAKVARAEPPPPTSRSPHKPKPKRASPPRPSDSSTQASPPRKQTVQKVQEPRLVLSGRHGANSAALALRLDTNLPDMNRPHPNTLTPDELSDENTALSRKLAHLEAQLVALQKRNTEIEKKRTGVSTAQAPNRFTLPAQWPLYLLLTGLLVTAGILVVLLRQRGTHTKADPLSSMSAASQPDFDEMTTDPWIETVPKSRIAESGIERSTTLPESERILEFEPSTSEQTTEVNDGILDQAEVYMAHGHGDLAVHLLQEHLRDAPDESPVPWLLLLDLLHREGDTEGYTAASIECRRHFNVNLSSHPVSQESDTSHGLEDYPHLLEQAVVVWGTPAVEDFFNDLIFDKRGGTRVGFDPGAYRDILLLRAISRSNHPLAA</sequence>
<accession>A0A7C9TDA5</accession>
<name>A0A7C9TDA5_9PROT</name>
<feature type="region of interest" description="Disordered" evidence="2">
    <location>
        <begin position="302"/>
        <end position="322"/>
    </location>
</feature>
<evidence type="ECO:0000256" key="1">
    <source>
        <dbReference type="SAM" id="Coils"/>
    </source>
</evidence>
<protein>
    <recommendedName>
        <fullName evidence="5">FimV N-terminal domain-containing protein</fullName>
    </recommendedName>
</protein>
<feature type="chain" id="PRO_5028832942" description="FimV N-terminal domain-containing protein" evidence="4">
    <location>
        <begin position="21"/>
        <end position="511"/>
    </location>
</feature>
<evidence type="ECO:0000256" key="4">
    <source>
        <dbReference type="SAM" id="SignalP"/>
    </source>
</evidence>
<keyword evidence="3" id="KW-1133">Transmembrane helix</keyword>
<feature type="coiled-coil region" evidence="1">
    <location>
        <begin position="228"/>
        <end position="255"/>
    </location>
</feature>
<proteinExistence type="predicted"/>
<feature type="region of interest" description="Disordered" evidence="2">
    <location>
        <begin position="124"/>
        <end position="193"/>
    </location>
</feature>
<evidence type="ECO:0000259" key="5">
    <source>
        <dbReference type="Pfam" id="PF25800"/>
    </source>
</evidence>
<evidence type="ECO:0000256" key="3">
    <source>
        <dbReference type="SAM" id="Phobius"/>
    </source>
</evidence>
<dbReference type="Pfam" id="PF25800">
    <property type="entry name" value="FimV_N"/>
    <property type="match status" value="1"/>
</dbReference>
<gene>
    <name evidence="6" type="ORF">GZ085_11405</name>
</gene>
<feature type="signal peptide" evidence="4">
    <location>
        <begin position="1"/>
        <end position="20"/>
    </location>
</feature>
<keyword evidence="3" id="KW-0472">Membrane</keyword>
<feature type="domain" description="FimV N-terminal" evidence="5">
    <location>
        <begin position="21"/>
        <end position="118"/>
    </location>
</feature>
<evidence type="ECO:0000313" key="7">
    <source>
        <dbReference type="Proteomes" id="UP000483432"/>
    </source>
</evidence>
<feature type="compositionally biased region" description="Basic residues" evidence="2">
    <location>
        <begin position="150"/>
        <end position="160"/>
    </location>
</feature>